<dbReference type="Pfam" id="PF03988">
    <property type="entry name" value="DUF347"/>
    <property type="match status" value="4"/>
</dbReference>
<dbReference type="AlphaFoldDB" id="A0A1B2DTG5"/>
<dbReference type="InterPro" id="IPR007136">
    <property type="entry name" value="DUF347"/>
</dbReference>
<sequence length="254" mass="27482">MLHNQSLLSKVPGITIFFWFIKIMATTVGETAADFLNFNLHWGLAGTTVLTAVVFLIVLVVQFKAAKYVPSVYWVAVVMISILGTLVTDNLTDQLGVPLATTTAVFSIALLGTFLMWYKSEGTLSIHSIVTAKREAFYWLAILFTFALGTAAGDLISEGMQLGYLTSALIFAAIIGAVTFAYYRFQFNAVSAFWIAYIVTRPLGASLGDYLSQSTDDGGLGFGTVGTSAIFLVCILGMIAYLTRSKKDVITANE</sequence>
<feature type="transmembrane region" description="Helical" evidence="1">
    <location>
        <begin position="40"/>
        <end position="61"/>
    </location>
</feature>
<feature type="transmembrane region" description="Helical" evidence="1">
    <location>
        <begin position="99"/>
        <end position="117"/>
    </location>
</feature>
<feature type="transmembrane region" description="Helical" evidence="1">
    <location>
        <begin position="220"/>
        <end position="242"/>
    </location>
</feature>
<feature type="transmembrane region" description="Helical" evidence="1">
    <location>
        <begin position="68"/>
        <end position="87"/>
    </location>
</feature>
<organism evidence="2">
    <name type="scientific">Paenibacillus sp. BIHB 4019</name>
    <dbReference type="NCBI Taxonomy" id="1870819"/>
    <lineage>
        <taxon>Bacteria</taxon>
        <taxon>Bacillati</taxon>
        <taxon>Bacillota</taxon>
        <taxon>Bacilli</taxon>
        <taxon>Bacillales</taxon>
        <taxon>Paenibacillaceae</taxon>
        <taxon>Paenibacillus</taxon>
    </lineage>
</organism>
<reference evidence="2" key="1">
    <citation type="submission" date="2016-08" db="EMBL/GenBank/DDBJ databases">
        <title>Complete Genome Seqeunce of Paenibacillus sp. BIHB 4019 from tea rhizoplane.</title>
        <authorList>
            <person name="Thakur R."/>
            <person name="Swarnkar M.K."/>
            <person name="Gulati A."/>
        </authorList>
    </citation>
    <scope>NUCLEOTIDE SEQUENCE [LARGE SCALE GENOMIC DNA]</scope>
    <source>
        <strain evidence="2">BIHB4019</strain>
    </source>
</reference>
<feature type="transmembrane region" description="Helical" evidence="1">
    <location>
        <begin position="162"/>
        <end position="183"/>
    </location>
</feature>
<protein>
    <recommendedName>
        <fullName evidence="3">Membrane-anchored protein</fullName>
    </recommendedName>
</protein>
<gene>
    <name evidence="2" type="ORF">BBD42_25480</name>
</gene>
<keyword evidence="1" id="KW-1133">Transmembrane helix</keyword>
<evidence type="ECO:0000256" key="1">
    <source>
        <dbReference type="SAM" id="Phobius"/>
    </source>
</evidence>
<feature type="transmembrane region" description="Helical" evidence="1">
    <location>
        <begin position="190"/>
        <end position="208"/>
    </location>
</feature>
<proteinExistence type="predicted"/>
<dbReference type="EMBL" id="CP016808">
    <property type="protein sequence ID" value="ANY70987.1"/>
    <property type="molecule type" value="Genomic_DNA"/>
</dbReference>
<keyword evidence="1" id="KW-0812">Transmembrane</keyword>
<accession>A0A1B2DTG5</accession>
<name>A0A1B2DTG5_9BACL</name>
<feature type="transmembrane region" description="Helical" evidence="1">
    <location>
        <begin position="137"/>
        <end position="156"/>
    </location>
</feature>
<keyword evidence="1" id="KW-0472">Membrane</keyword>
<feature type="transmembrane region" description="Helical" evidence="1">
    <location>
        <begin position="7"/>
        <end position="28"/>
    </location>
</feature>
<evidence type="ECO:0008006" key="3">
    <source>
        <dbReference type="Google" id="ProtNLM"/>
    </source>
</evidence>
<evidence type="ECO:0000313" key="2">
    <source>
        <dbReference type="EMBL" id="ANY70987.1"/>
    </source>
</evidence>